<dbReference type="STRING" id="22663.A0A2I0IFQ4"/>
<dbReference type="InterPro" id="IPR036869">
    <property type="entry name" value="J_dom_sf"/>
</dbReference>
<protein>
    <recommendedName>
        <fullName evidence="2">J domain-containing protein</fullName>
    </recommendedName>
</protein>
<feature type="compositionally biased region" description="Low complexity" evidence="1">
    <location>
        <begin position="535"/>
        <end position="545"/>
    </location>
</feature>
<evidence type="ECO:0000313" key="4">
    <source>
        <dbReference type="Proteomes" id="UP000233551"/>
    </source>
</evidence>
<feature type="compositionally biased region" description="Basic residues" evidence="1">
    <location>
        <begin position="33"/>
        <end position="43"/>
    </location>
</feature>
<sequence length="1838" mass="199164">MSPPAVEFPPTSIPVGACGSVDGSAVPQASRPRFIKVRRHLKSRTVPSDQKSSASDSFGSVPAGSDRVKISDGNGNVHSRGNESVRVSSSSDHAGFSFTGAGRTSVVSLNSSENHADFGKKGHSDFVFGSSQFHPASNSNSDSKGVCEHFGKLNLGDNWKMKVEAAAGNQGAKASDAIFNFHSEGNWNLGQGLESGVFVFKGNAHGSSIHDESRGGKSSGEVRSRSIDLDLKNQDDNFDVADRAKASDLNSEVMSEAAFRLRKDAEASQLCQGNLPAASVEHIKNPNIEVCDAVQNDRKSQIADENIFVFGSCGNFSSQSAGNSSCGPSVYVANADPSSLKTNLFSKSTGFEFSQKSDTRGRKITEKKGKSMKRSAVNLSTGKQYLPEEKNADENSSTSNCYSPMDFSPYQESRVDHLSSQEVQTNEPLSGNCVPKLSCLMETTDGGFDVSSSSGDRLGKIASGSTRIVTVSGTETAAHQPDSDRVCSGGTVNSISLGSEKSDQGSFAFSSSASPKISSLSGKDQLRKSNVEHNSASSASTTGSTVKDASFSIRGESGSTSDKRGSLKKAPVGEPTVSRKLRPRLMKLRKHSHGRSEAASTHTKANPIYAVPDGLFQVKLNYADSSTLDNTATQDVNYSYRNASLLFGGSGRTSASKSNESVEEYPFSECGKHDNIASFSDANYGGLQSTSQFYEGKFPTGVNGSDCDDKKVFGCSNGFKSFCNYESMSKCRTEEIGEKMGNLSSTDSGKDKTSVESGFVFGSSRFPTDWGSDDGVFIFKSSSKRSSIVGESSLPENDHGTKPNVDHLGSTCNIFNSGNHGLDVGGKDESDLSPKLPDGMQKLDIHDGENTDGNHRSKVTGHGEPHFVFRSGTDASDMHADSFPSSCSDQIKNQNTGVCDSVENGSNIRSAGKDHFMFGHGDRVPGEFPSTASNKPFIFRTGSTETAAVINGAPYKVNSGTPLSEDGRKDALGAMSPADGRQSSKDPSMLNRKSCLFPEPNTEFKFCGRAGSLRKKKLGKQGKLRSYSRDKVNIGKQNVTREDHLQEKAETPYCFSSMDFSPSNEHEAVNQFSRKSSAEPADDCLQGFSTGEEGLDIDNKNTFSFRENYFNADTENLCNMVGDGISSIRDSDVNLSKTEERPSQMQFSFASRVEKENQGGFVFSASTPVGLGPPGRKRLHKKRNSAQRASVSFVLHPNSNSSTTLPSETTSGSRGDASCVHEDEVKSSLKGRETCEQKEVSSSASIQEACEKWRFSNRAASRMSVGRLREAIDDCTRAAVLDPNFLKVQIRAANCHLVLGEIENALSCFNKCLESGANVCLDRRLIIDAADGLQRAQKVAEYIKLSAKILEEKCSDAESRALEIISEAMSISKFSEKLLQMKAEALYKSRKYQEVVQLCDQSLIIAEKNFSTLDTPNGSEDVDDSKCEGKMSVRLWRFLWMAKSNFCLGRLDEALDLLRKVERTGCISDGSLSEFMASAASLSSTIRKLLDCKNSGNEAFRSKKYAEAVEHYTTALSSSSESRPFAAICFCNRAAAHQALGQIADAIADCSLAIALDGNYAKAVSRRATLHELIRHYEQAAADDCKLISILQSQSNQKNKASGGPSDRANELKKAYKHKSSMEEEAKKEIHLDFYHILGVKKTDTAADIKKAYRKAVLRHHPDKAGQLLRNDNGYDGQLWKEIAELVHEDADRLFKIIGEAYAVLSDSSKTRWDVYDRAPFSHPSESSKIQINQSACSALSAKYRCINCRENPLAAARLISALRRAASLLLISFHIRTWRASAKRRWGHDRASSHSSLHCRLLTLQGNSKKERTIEDLDSECGRLSASSISAGSSDWP</sequence>
<dbReference type="PANTHER" id="PTHR45181">
    <property type="entry name" value="HEAT SHOCK PROTEIN DNAJ WITH TETRATRICOPEPTIDE REPEAT-CONTAINING PROTEIN"/>
    <property type="match status" value="1"/>
</dbReference>
<name>A0A2I0IFQ4_PUNGR</name>
<dbReference type="InterPro" id="IPR019734">
    <property type="entry name" value="TPR_rpt"/>
</dbReference>
<dbReference type="PANTHER" id="PTHR45181:SF8">
    <property type="entry name" value="HEAT SHOCK PROTEIN DNAJ WITH TETRATRICOPEPTIDE REPEAT-CONTAINING PROTEIN"/>
    <property type="match status" value="1"/>
</dbReference>
<dbReference type="SUPFAM" id="SSF46565">
    <property type="entry name" value="Chaperone J-domain"/>
    <property type="match status" value="1"/>
</dbReference>
<gene>
    <name evidence="3" type="ORF">CRG98_036632</name>
</gene>
<feature type="region of interest" description="Disordered" evidence="1">
    <location>
        <begin position="958"/>
        <end position="994"/>
    </location>
</feature>
<organism evidence="3 4">
    <name type="scientific">Punica granatum</name>
    <name type="common">Pomegranate</name>
    <dbReference type="NCBI Taxonomy" id="22663"/>
    <lineage>
        <taxon>Eukaryota</taxon>
        <taxon>Viridiplantae</taxon>
        <taxon>Streptophyta</taxon>
        <taxon>Embryophyta</taxon>
        <taxon>Tracheophyta</taxon>
        <taxon>Spermatophyta</taxon>
        <taxon>Magnoliopsida</taxon>
        <taxon>eudicotyledons</taxon>
        <taxon>Gunneridae</taxon>
        <taxon>Pentapetalae</taxon>
        <taxon>rosids</taxon>
        <taxon>malvids</taxon>
        <taxon>Myrtales</taxon>
        <taxon>Lythraceae</taxon>
        <taxon>Punica</taxon>
    </lineage>
</organism>
<dbReference type="Proteomes" id="UP000233551">
    <property type="component" value="Unassembled WGS sequence"/>
</dbReference>
<proteinExistence type="predicted"/>
<comment type="caution">
    <text evidence="3">The sequence shown here is derived from an EMBL/GenBank/DDBJ whole genome shotgun (WGS) entry which is preliminary data.</text>
</comment>
<feature type="region of interest" description="Disordered" evidence="1">
    <location>
        <begin position="1164"/>
        <end position="1220"/>
    </location>
</feature>
<evidence type="ECO:0000256" key="1">
    <source>
        <dbReference type="SAM" id="MobiDB-lite"/>
    </source>
</evidence>
<dbReference type="CDD" id="cd06257">
    <property type="entry name" value="DnaJ"/>
    <property type="match status" value="1"/>
</dbReference>
<feature type="compositionally biased region" description="Polar residues" evidence="1">
    <location>
        <begin position="1197"/>
        <end position="1213"/>
    </location>
</feature>
<dbReference type="PRINTS" id="PR00625">
    <property type="entry name" value="JDOMAIN"/>
</dbReference>
<dbReference type="SMART" id="SM00028">
    <property type="entry name" value="TPR"/>
    <property type="match status" value="5"/>
</dbReference>
<dbReference type="Pfam" id="PF00226">
    <property type="entry name" value="DnaJ"/>
    <property type="match status" value="1"/>
</dbReference>
<dbReference type="PROSITE" id="PS50076">
    <property type="entry name" value="DNAJ_2"/>
    <property type="match status" value="1"/>
</dbReference>
<feature type="region of interest" description="Disordered" evidence="1">
    <location>
        <begin position="497"/>
        <end position="602"/>
    </location>
</feature>
<feature type="compositionally biased region" description="Basic residues" evidence="1">
    <location>
        <begin position="579"/>
        <end position="593"/>
    </location>
</feature>
<feature type="domain" description="J" evidence="2">
    <location>
        <begin position="1633"/>
        <end position="1720"/>
    </location>
</feature>
<reference evidence="3 4" key="1">
    <citation type="submission" date="2017-11" db="EMBL/GenBank/DDBJ databases">
        <title>De-novo sequencing of pomegranate (Punica granatum L.) genome.</title>
        <authorList>
            <person name="Akparov Z."/>
            <person name="Amiraslanov A."/>
            <person name="Hajiyeva S."/>
            <person name="Abbasov M."/>
            <person name="Kaur K."/>
            <person name="Hamwieh A."/>
            <person name="Solovyev V."/>
            <person name="Salamov A."/>
            <person name="Braich B."/>
            <person name="Kosarev P."/>
            <person name="Mahmoud A."/>
            <person name="Hajiyev E."/>
            <person name="Babayeva S."/>
            <person name="Izzatullayeva V."/>
            <person name="Mammadov A."/>
            <person name="Mammadov A."/>
            <person name="Sharifova S."/>
            <person name="Ojaghi J."/>
            <person name="Eynullazada K."/>
            <person name="Bayramov B."/>
            <person name="Abdulazimova A."/>
            <person name="Shahmuradov I."/>
        </authorList>
    </citation>
    <scope>NUCLEOTIDE SEQUENCE [LARGE SCALE GENOMIC DNA]</scope>
    <source>
        <strain evidence="4">cv. AG2017</strain>
        <tissue evidence="3">Leaf</tissue>
    </source>
</reference>
<feature type="region of interest" description="Disordered" evidence="1">
    <location>
        <begin position="356"/>
        <end position="375"/>
    </location>
</feature>
<dbReference type="SMART" id="SM00271">
    <property type="entry name" value="DnaJ"/>
    <property type="match status" value="1"/>
</dbReference>
<feature type="compositionally biased region" description="Basic residues" evidence="1">
    <location>
        <begin position="1175"/>
        <end position="1185"/>
    </location>
</feature>
<dbReference type="InterPro" id="IPR001623">
    <property type="entry name" value="DnaJ_domain"/>
</dbReference>
<keyword evidence="4" id="KW-1185">Reference proteome</keyword>
<feature type="compositionally biased region" description="Polar residues" evidence="1">
    <location>
        <begin position="45"/>
        <end position="58"/>
    </location>
</feature>
<feature type="region of interest" description="Disordered" evidence="1">
    <location>
        <begin position="1065"/>
        <end position="1090"/>
    </location>
</feature>
<dbReference type="EMBL" id="PGOL01003125">
    <property type="protein sequence ID" value="PKI42834.1"/>
    <property type="molecule type" value="Genomic_DNA"/>
</dbReference>
<feature type="region of interest" description="Disordered" evidence="1">
    <location>
        <begin position="382"/>
        <end position="406"/>
    </location>
</feature>
<feature type="compositionally biased region" description="Basic and acidic residues" evidence="1">
    <location>
        <begin position="356"/>
        <end position="369"/>
    </location>
</feature>
<dbReference type="SUPFAM" id="SSF48452">
    <property type="entry name" value="TPR-like"/>
    <property type="match status" value="2"/>
</dbReference>
<dbReference type="InterPro" id="IPR011990">
    <property type="entry name" value="TPR-like_helical_dom_sf"/>
</dbReference>
<evidence type="ECO:0000259" key="2">
    <source>
        <dbReference type="PROSITE" id="PS50076"/>
    </source>
</evidence>
<feature type="compositionally biased region" description="Low complexity" evidence="1">
    <location>
        <begin position="504"/>
        <end position="521"/>
    </location>
</feature>
<dbReference type="Gene3D" id="1.25.40.10">
    <property type="entry name" value="Tetratricopeptide repeat domain"/>
    <property type="match status" value="2"/>
</dbReference>
<feature type="region of interest" description="Disordered" evidence="1">
    <location>
        <begin position="23"/>
        <end position="93"/>
    </location>
</feature>
<accession>A0A2I0IFQ4</accession>
<evidence type="ECO:0000313" key="3">
    <source>
        <dbReference type="EMBL" id="PKI42834.1"/>
    </source>
</evidence>
<dbReference type="Gene3D" id="1.10.287.110">
    <property type="entry name" value="DnaJ domain"/>
    <property type="match status" value="1"/>
</dbReference>